<accession>A0ABV7I8Y2</accession>
<gene>
    <name evidence="2" type="ORF">ACFOD7_03430</name>
</gene>
<dbReference type="RefSeq" id="WP_207468733.1">
    <property type="nucleotide sequence ID" value="NZ_JAFNAW010000023.1"/>
</dbReference>
<evidence type="ECO:0000313" key="3">
    <source>
        <dbReference type="Proteomes" id="UP001595557"/>
    </source>
</evidence>
<protein>
    <recommendedName>
        <fullName evidence="4">Chaperone modulatory protein CbpM</fullName>
    </recommendedName>
</protein>
<keyword evidence="3" id="KW-1185">Reference proteome</keyword>
<dbReference type="EMBL" id="JBHRTE010000014">
    <property type="protein sequence ID" value="MFC3167094.1"/>
    <property type="molecule type" value="Genomic_DNA"/>
</dbReference>
<name>A0ABV7I8Y2_9RHOB</name>
<evidence type="ECO:0000313" key="2">
    <source>
        <dbReference type="EMBL" id="MFC3167094.1"/>
    </source>
</evidence>
<reference evidence="3" key="1">
    <citation type="journal article" date="2019" name="Int. J. Syst. Evol. Microbiol.">
        <title>The Global Catalogue of Microorganisms (GCM) 10K type strain sequencing project: providing services to taxonomists for standard genome sequencing and annotation.</title>
        <authorList>
            <consortium name="The Broad Institute Genomics Platform"/>
            <consortium name="The Broad Institute Genome Sequencing Center for Infectious Disease"/>
            <person name="Wu L."/>
            <person name="Ma J."/>
        </authorList>
    </citation>
    <scope>NUCLEOTIDE SEQUENCE [LARGE SCALE GENOMIC DNA]</scope>
    <source>
        <strain evidence="3">KCTC 52239</strain>
    </source>
</reference>
<keyword evidence="1" id="KW-0175">Coiled coil</keyword>
<dbReference type="Proteomes" id="UP001595557">
    <property type="component" value="Unassembled WGS sequence"/>
</dbReference>
<evidence type="ECO:0008006" key="4">
    <source>
        <dbReference type="Google" id="ProtNLM"/>
    </source>
</evidence>
<evidence type="ECO:0000256" key="1">
    <source>
        <dbReference type="SAM" id="Coils"/>
    </source>
</evidence>
<proteinExistence type="predicted"/>
<organism evidence="2 3">
    <name type="scientific">Paracoccus fontiphilus</name>
    <dbReference type="NCBI Taxonomy" id="1815556"/>
    <lineage>
        <taxon>Bacteria</taxon>
        <taxon>Pseudomonadati</taxon>
        <taxon>Pseudomonadota</taxon>
        <taxon>Alphaproteobacteria</taxon>
        <taxon>Rhodobacterales</taxon>
        <taxon>Paracoccaceae</taxon>
        <taxon>Paracoccus</taxon>
    </lineage>
</organism>
<sequence length="115" mass="11705">MKFESHGVSGGCWNGALQAANPPAALSVLHRGEVVAEASLRDAGPGVWAVSVSLPPAVIDQGAHSLLLVAGDEVLSSLALTAGTVAGDDLLAEVAQLRAELDLLKREFRRLAAGG</sequence>
<comment type="caution">
    <text evidence="2">The sequence shown here is derived from an EMBL/GenBank/DDBJ whole genome shotgun (WGS) entry which is preliminary data.</text>
</comment>
<feature type="coiled-coil region" evidence="1">
    <location>
        <begin position="87"/>
        <end position="114"/>
    </location>
</feature>